<evidence type="ECO:0000313" key="1">
    <source>
        <dbReference type="EMBL" id="PNX88433.1"/>
    </source>
</evidence>
<dbReference type="PANTHER" id="PTHR32472">
    <property type="entry name" value="DNA REPAIR PROTEIN RADA"/>
    <property type="match status" value="1"/>
</dbReference>
<dbReference type="GO" id="GO:0000725">
    <property type="term" value="P:recombinational repair"/>
    <property type="evidence" value="ECO:0007669"/>
    <property type="project" value="TreeGrafter"/>
</dbReference>
<dbReference type="SUPFAM" id="SSF54211">
    <property type="entry name" value="Ribosomal protein S5 domain 2-like"/>
    <property type="match status" value="1"/>
</dbReference>
<feature type="non-terminal residue" evidence="1">
    <location>
        <position position="1"/>
    </location>
</feature>
<dbReference type="PANTHER" id="PTHR32472:SF10">
    <property type="entry name" value="DNA REPAIR PROTEIN RADA-LIKE PROTEIN"/>
    <property type="match status" value="1"/>
</dbReference>
<dbReference type="ExpressionAtlas" id="A0A2K3MCC3">
    <property type="expression patterns" value="baseline"/>
</dbReference>
<protein>
    <submittedName>
        <fullName evidence="1">DNA repair protein RadA</fullName>
    </submittedName>
</protein>
<accession>A0A2K3MCC3</accession>
<evidence type="ECO:0000313" key="2">
    <source>
        <dbReference type="Proteomes" id="UP000236291"/>
    </source>
</evidence>
<dbReference type="InterPro" id="IPR014721">
    <property type="entry name" value="Ribsml_uS5_D2-typ_fold_subgr"/>
</dbReference>
<dbReference type="Proteomes" id="UP000236291">
    <property type="component" value="Unassembled WGS sequence"/>
</dbReference>
<dbReference type="EMBL" id="ASHM01056536">
    <property type="protein sequence ID" value="PNX88433.1"/>
    <property type="molecule type" value="Genomic_DNA"/>
</dbReference>
<reference evidence="1 2" key="1">
    <citation type="journal article" date="2014" name="Am. J. Bot.">
        <title>Genome assembly and annotation for red clover (Trifolium pratense; Fabaceae).</title>
        <authorList>
            <person name="Istvanek J."/>
            <person name="Jaros M."/>
            <person name="Krenek A."/>
            <person name="Repkova J."/>
        </authorList>
    </citation>
    <scope>NUCLEOTIDE SEQUENCE [LARGE SCALE GENOMIC DNA]</scope>
    <source>
        <strain evidence="2">cv. Tatra</strain>
        <tissue evidence="1">Young leaves</tissue>
    </source>
</reference>
<sequence>CLELPIPNDIAFIGEIGLGGELRMVTRMEKRVNTVAKLGYRMCVVPKAAEKVLGTEGLENIKVVGCRNLKDVINTIFPDVMKRS</sequence>
<dbReference type="Gene3D" id="3.30.230.10">
    <property type="match status" value="1"/>
</dbReference>
<dbReference type="STRING" id="57577.A0A2K3MCC3"/>
<proteinExistence type="predicted"/>
<comment type="caution">
    <text evidence="1">The sequence shown here is derived from an EMBL/GenBank/DDBJ whole genome shotgun (WGS) entry which is preliminary data.</text>
</comment>
<dbReference type="InterPro" id="IPR020568">
    <property type="entry name" value="Ribosomal_Su5_D2-typ_SF"/>
</dbReference>
<name>A0A2K3MCC3_TRIPR</name>
<reference evidence="1 2" key="2">
    <citation type="journal article" date="2017" name="Front. Plant Sci.">
        <title>Gene Classification and Mining of Molecular Markers Useful in Red Clover (Trifolium pratense) Breeding.</title>
        <authorList>
            <person name="Istvanek J."/>
            <person name="Dluhosova J."/>
            <person name="Dluhos P."/>
            <person name="Patkova L."/>
            <person name="Nedelnik J."/>
            <person name="Repkova J."/>
        </authorList>
    </citation>
    <scope>NUCLEOTIDE SEQUENCE [LARGE SCALE GENOMIC DNA]</scope>
    <source>
        <strain evidence="2">cv. Tatra</strain>
        <tissue evidence="1">Young leaves</tissue>
    </source>
</reference>
<feature type="non-terminal residue" evidence="1">
    <location>
        <position position="84"/>
    </location>
</feature>
<organism evidence="1 2">
    <name type="scientific">Trifolium pratense</name>
    <name type="common">Red clover</name>
    <dbReference type="NCBI Taxonomy" id="57577"/>
    <lineage>
        <taxon>Eukaryota</taxon>
        <taxon>Viridiplantae</taxon>
        <taxon>Streptophyta</taxon>
        <taxon>Embryophyta</taxon>
        <taxon>Tracheophyta</taxon>
        <taxon>Spermatophyta</taxon>
        <taxon>Magnoliopsida</taxon>
        <taxon>eudicotyledons</taxon>
        <taxon>Gunneridae</taxon>
        <taxon>Pentapetalae</taxon>
        <taxon>rosids</taxon>
        <taxon>fabids</taxon>
        <taxon>Fabales</taxon>
        <taxon>Fabaceae</taxon>
        <taxon>Papilionoideae</taxon>
        <taxon>50 kb inversion clade</taxon>
        <taxon>NPAAA clade</taxon>
        <taxon>Hologalegina</taxon>
        <taxon>IRL clade</taxon>
        <taxon>Trifolieae</taxon>
        <taxon>Trifolium</taxon>
    </lineage>
</organism>
<dbReference type="AlphaFoldDB" id="A0A2K3MCC3"/>
<gene>
    <name evidence="1" type="ORF">L195_g044538</name>
</gene>